<comment type="similarity">
    <text evidence="1">Belongs to the short-chain dehydrogenases/reductases (SDR) family.</text>
</comment>
<dbReference type="Pfam" id="PF13561">
    <property type="entry name" value="adh_short_C2"/>
    <property type="match status" value="1"/>
</dbReference>
<gene>
    <name evidence="6" type="ORF">TVD_02040</name>
</gene>
<evidence type="ECO:0000256" key="4">
    <source>
        <dbReference type="SAM" id="MobiDB-lite"/>
    </source>
</evidence>
<evidence type="ECO:0000259" key="5">
    <source>
        <dbReference type="SMART" id="SM00822"/>
    </source>
</evidence>
<keyword evidence="2" id="KW-0560">Oxidoreductase</keyword>
<reference evidence="6 7" key="1">
    <citation type="submission" date="2015-04" db="EMBL/GenBank/DDBJ databases">
        <title>Complete Sequence for the Genome of the Thioalkalivibrio versutus D301.</title>
        <authorList>
            <person name="Mu T."/>
            <person name="Zhou J."/>
            <person name="Xu X."/>
        </authorList>
    </citation>
    <scope>NUCLEOTIDE SEQUENCE [LARGE SCALE GENOMIC DNA]</scope>
    <source>
        <strain evidence="6 7">D301</strain>
    </source>
</reference>
<evidence type="ECO:0000313" key="7">
    <source>
        <dbReference type="Proteomes" id="UP000064201"/>
    </source>
</evidence>
<organism evidence="6 7">
    <name type="scientific">Thioalkalivibrio versutus</name>
    <dbReference type="NCBI Taxonomy" id="106634"/>
    <lineage>
        <taxon>Bacteria</taxon>
        <taxon>Pseudomonadati</taxon>
        <taxon>Pseudomonadota</taxon>
        <taxon>Gammaproteobacteria</taxon>
        <taxon>Chromatiales</taxon>
        <taxon>Ectothiorhodospiraceae</taxon>
        <taxon>Thioalkalivibrio</taxon>
    </lineage>
</organism>
<evidence type="ECO:0000256" key="3">
    <source>
        <dbReference type="ARBA" id="ARBA00023027"/>
    </source>
</evidence>
<dbReference type="AlphaFoldDB" id="A0A0G3G401"/>
<evidence type="ECO:0000256" key="2">
    <source>
        <dbReference type="ARBA" id="ARBA00023002"/>
    </source>
</evidence>
<name>A0A0G3G401_9GAMM</name>
<dbReference type="GO" id="GO:0016491">
    <property type="term" value="F:oxidoreductase activity"/>
    <property type="evidence" value="ECO:0007669"/>
    <property type="project" value="UniProtKB-KW"/>
</dbReference>
<dbReference type="PRINTS" id="PR00081">
    <property type="entry name" value="GDHRDH"/>
</dbReference>
<dbReference type="KEGG" id="tvr:TVD_02040"/>
<dbReference type="PATRIC" id="fig|106634.4.peg.414"/>
<dbReference type="RefSeq" id="WP_047250688.1">
    <property type="nucleotide sequence ID" value="NZ_CP011367.1"/>
</dbReference>
<dbReference type="InterPro" id="IPR057326">
    <property type="entry name" value="KR_dom"/>
</dbReference>
<evidence type="ECO:0000313" key="6">
    <source>
        <dbReference type="EMBL" id="AKJ94227.1"/>
    </source>
</evidence>
<feature type="region of interest" description="Disordered" evidence="4">
    <location>
        <begin position="194"/>
        <end position="215"/>
    </location>
</feature>
<keyword evidence="7" id="KW-1185">Reference proteome</keyword>
<keyword evidence="3" id="KW-0520">NAD</keyword>
<dbReference type="Gene3D" id="3.40.50.720">
    <property type="entry name" value="NAD(P)-binding Rossmann-like Domain"/>
    <property type="match status" value="1"/>
</dbReference>
<dbReference type="OrthoDB" id="9803628at2"/>
<dbReference type="FunFam" id="3.40.50.720:FF:000084">
    <property type="entry name" value="Short-chain dehydrogenase reductase"/>
    <property type="match status" value="1"/>
</dbReference>
<feature type="domain" description="Ketoreductase" evidence="5">
    <location>
        <begin position="12"/>
        <end position="192"/>
    </location>
</feature>
<evidence type="ECO:0000256" key="1">
    <source>
        <dbReference type="ARBA" id="ARBA00006484"/>
    </source>
</evidence>
<dbReference type="InterPro" id="IPR002347">
    <property type="entry name" value="SDR_fam"/>
</dbReference>
<protein>
    <submittedName>
        <fullName evidence="6">Oxidoreductase</fullName>
    </submittedName>
</protein>
<dbReference type="PANTHER" id="PTHR24321:SF8">
    <property type="entry name" value="ESTRADIOL 17-BETA-DEHYDROGENASE 8-RELATED"/>
    <property type="match status" value="1"/>
</dbReference>
<dbReference type="Proteomes" id="UP000064201">
    <property type="component" value="Chromosome"/>
</dbReference>
<dbReference type="EMBL" id="CP011367">
    <property type="protein sequence ID" value="AKJ94227.1"/>
    <property type="molecule type" value="Genomic_DNA"/>
</dbReference>
<dbReference type="PROSITE" id="PS00061">
    <property type="entry name" value="ADH_SHORT"/>
    <property type="match status" value="1"/>
</dbReference>
<dbReference type="PRINTS" id="PR00080">
    <property type="entry name" value="SDRFAMILY"/>
</dbReference>
<dbReference type="SUPFAM" id="SSF51735">
    <property type="entry name" value="NAD(P)-binding Rossmann-fold domains"/>
    <property type="match status" value="1"/>
</dbReference>
<sequence length="256" mass="27350">MSETPDNDPTPRVALVTGAARGIGLGIAERLVRDGWQVVLTDLDGAECEQAAARIGPAARAMTLDVRDEQQVREAIRRTEESHGGLDALVNNAGISDPHSGPLEELELADWQRWLDTNLTGAFLLGKHALPLLRRRHGAIVNISSTRALQSEPHTEAYAASKGGLDAFTHALAISAGPDVRVNAIRPGWIDARSPDQQKAEPLSAQDHAQHPAGRVGQPADIAALTAFLLGPDAGFVTGQTWTVDGGMTRRMIYTD</sequence>
<proteinExistence type="inferred from homology"/>
<accession>A0A0G3G401</accession>
<dbReference type="STRING" id="106634.TVD_02040"/>
<dbReference type="SMART" id="SM00822">
    <property type="entry name" value="PKS_KR"/>
    <property type="match status" value="1"/>
</dbReference>
<dbReference type="InterPro" id="IPR020904">
    <property type="entry name" value="Sc_DH/Rdtase_CS"/>
</dbReference>
<dbReference type="InterPro" id="IPR036291">
    <property type="entry name" value="NAD(P)-bd_dom_sf"/>
</dbReference>
<dbReference type="PANTHER" id="PTHR24321">
    <property type="entry name" value="DEHYDROGENASES, SHORT CHAIN"/>
    <property type="match status" value="1"/>
</dbReference>